<evidence type="ECO:0000313" key="1">
    <source>
        <dbReference type="EMBL" id="KAK1120932.1"/>
    </source>
</evidence>
<keyword evidence="2" id="KW-1185">Reference proteome</keyword>
<organism evidence="1 2">
    <name type="scientific">Melipona bicolor</name>
    <dbReference type="NCBI Taxonomy" id="60889"/>
    <lineage>
        <taxon>Eukaryota</taxon>
        <taxon>Metazoa</taxon>
        <taxon>Ecdysozoa</taxon>
        <taxon>Arthropoda</taxon>
        <taxon>Hexapoda</taxon>
        <taxon>Insecta</taxon>
        <taxon>Pterygota</taxon>
        <taxon>Neoptera</taxon>
        <taxon>Endopterygota</taxon>
        <taxon>Hymenoptera</taxon>
        <taxon>Apocrita</taxon>
        <taxon>Aculeata</taxon>
        <taxon>Apoidea</taxon>
        <taxon>Anthophila</taxon>
        <taxon>Apidae</taxon>
        <taxon>Melipona</taxon>
    </lineage>
</organism>
<dbReference type="EMBL" id="JAHYIQ010000028">
    <property type="protein sequence ID" value="KAK1120932.1"/>
    <property type="molecule type" value="Genomic_DNA"/>
</dbReference>
<evidence type="ECO:0000313" key="2">
    <source>
        <dbReference type="Proteomes" id="UP001177670"/>
    </source>
</evidence>
<protein>
    <submittedName>
        <fullName evidence="1">Uncharacterized protein</fullName>
    </submittedName>
</protein>
<gene>
    <name evidence="1" type="ORF">K0M31_010716</name>
</gene>
<proteinExistence type="predicted"/>
<sequence>MALARDRFYSYHVCTCLVYVVRAKSIGYDVNTAESTEDPNFVGGNFVEIRLEITSQSGTIVPDSDRDALPSGATLLLRSQSEAYATLTDALAETPDPDDPSM</sequence>
<dbReference type="AlphaFoldDB" id="A0AA40KHW6"/>
<comment type="caution">
    <text evidence="1">The sequence shown here is derived from an EMBL/GenBank/DDBJ whole genome shotgun (WGS) entry which is preliminary data.</text>
</comment>
<accession>A0AA40KHW6</accession>
<name>A0AA40KHW6_9HYME</name>
<reference evidence="1" key="1">
    <citation type="submission" date="2021-10" db="EMBL/GenBank/DDBJ databases">
        <title>Melipona bicolor Genome sequencing and assembly.</title>
        <authorList>
            <person name="Araujo N.S."/>
            <person name="Arias M.C."/>
        </authorList>
    </citation>
    <scope>NUCLEOTIDE SEQUENCE</scope>
    <source>
        <strain evidence="1">USP_2M_L1-L4_2017</strain>
        <tissue evidence="1">Whole body</tissue>
    </source>
</reference>
<dbReference type="Proteomes" id="UP001177670">
    <property type="component" value="Unassembled WGS sequence"/>
</dbReference>